<sequence>MWATMLGQSVKLQPVSIQSLSELERARLQEVALYHLERRDLDFKISIPREIRKRRKSLRRKFDSFSKEKKERESAPKAFGIPLAQVIANDRAYKQRQDALKESRRDCLDLEASVLHFRAEKWQHNANRPLGNTALSPDAASSPALEAHSKPPSSAMRTDYWGGMSVDSISDMVESQSRLLEALQLSHPNELELKKAAGHTQAKLSLNPIYRQVPRVVERCCNHIETYGLQTLGIFRVGSSKKRVRQLREDFDMGIDVALDEEHSVHDVAALLKEFLRDMPDPLLPRELYRAFLHANLLRGADQLTYLQQLLYLLPPCNCDTLLRLLTLLHTVQENANSSTGPNQQEVWSGFCHGKQSPPRYKSLYNV</sequence>
<reference evidence="4" key="1">
    <citation type="submission" date="2025-08" db="UniProtKB">
        <authorList>
            <consortium name="Ensembl"/>
        </authorList>
    </citation>
    <scope>IDENTIFICATION</scope>
</reference>
<dbReference type="SMART" id="SM00324">
    <property type="entry name" value="RhoGAP"/>
    <property type="match status" value="1"/>
</dbReference>
<dbReference type="PANTHER" id="PTHR12635:SF13">
    <property type="entry name" value="RHO GTPASE-ACTIVATING PROTEIN 6"/>
    <property type="match status" value="1"/>
</dbReference>
<dbReference type="InterPro" id="IPR008936">
    <property type="entry name" value="Rho_GTPase_activation_prot"/>
</dbReference>
<keyword evidence="5" id="KW-1185">Reference proteome</keyword>
<feature type="region of interest" description="Disordered" evidence="2">
    <location>
        <begin position="127"/>
        <end position="159"/>
    </location>
</feature>
<protein>
    <submittedName>
        <fullName evidence="4">Rho GTPase-activating protein 6-like</fullName>
    </submittedName>
</protein>
<dbReference type="Ensembl" id="ENSSANT00000040715.1">
    <property type="protein sequence ID" value="ENSSANP00000038260.1"/>
    <property type="gene ID" value="ENSSANG00000019475.1"/>
</dbReference>
<dbReference type="AlphaFoldDB" id="A0A671N5J8"/>
<name>A0A671N5J8_9TELE</name>
<dbReference type="Pfam" id="PF00620">
    <property type="entry name" value="RhoGAP"/>
    <property type="match status" value="1"/>
</dbReference>
<evidence type="ECO:0000313" key="5">
    <source>
        <dbReference type="Proteomes" id="UP000472260"/>
    </source>
</evidence>
<dbReference type="InterPro" id="IPR037863">
    <property type="entry name" value="RHOGAP6/36"/>
</dbReference>
<dbReference type="InterPro" id="IPR000198">
    <property type="entry name" value="RhoGAP_dom"/>
</dbReference>
<dbReference type="GO" id="GO:0005096">
    <property type="term" value="F:GTPase activator activity"/>
    <property type="evidence" value="ECO:0007669"/>
    <property type="project" value="UniProtKB-KW"/>
</dbReference>
<evidence type="ECO:0000256" key="1">
    <source>
        <dbReference type="ARBA" id="ARBA00022468"/>
    </source>
</evidence>
<proteinExistence type="predicted"/>
<dbReference type="Gene3D" id="1.10.555.10">
    <property type="entry name" value="Rho GTPase activation protein"/>
    <property type="match status" value="1"/>
</dbReference>
<evidence type="ECO:0000259" key="3">
    <source>
        <dbReference type="PROSITE" id="PS50238"/>
    </source>
</evidence>
<dbReference type="SUPFAM" id="SSF48350">
    <property type="entry name" value="GTPase activation domain, GAP"/>
    <property type="match status" value="1"/>
</dbReference>
<dbReference type="PROSITE" id="PS50238">
    <property type="entry name" value="RHOGAP"/>
    <property type="match status" value="1"/>
</dbReference>
<feature type="domain" description="Rho-GAP" evidence="3">
    <location>
        <begin position="204"/>
        <end position="367"/>
    </location>
</feature>
<dbReference type="PANTHER" id="PTHR12635">
    <property type="entry name" value="RHO-GTPASE-ACTIVATING PROTEIN 6 FAMILY MEMBER"/>
    <property type="match status" value="1"/>
</dbReference>
<keyword evidence="1" id="KW-0343">GTPase activation</keyword>
<evidence type="ECO:0000313" key="4">
    <source>
        <dbReference type="Ensembl" id="ENSSANP00000038260.1"/>
    </source>
</evidence>
<feature type="compositionally biased region" description="Low complexity" evidence="2">
    <location>
        <begin position="134"/>
        <end position="146"/>
    </location>
</feature>
<evidence type="ECO:0000256" key="2">
    <source>
        <dbReference type="SAM" id="MobiDB-lite"/>
    </source>
</evidence>
<dbReference type="Proteomes" id="UP000472260">
    <property type="component" value="Unassembled WGS sequence"/>
</dbReference>
<organism evidence="4 5">
    <name type="scientific">Sinocyclocheilus anshuiensis</name>
    <dbReference type="NCBI Taxonomy" id="1608454"/>
    <lineage>
        <taxon>Eukaryota</taxon>
        <taxon>Metazoa</taxon>
        <taxon>Chordata</taxon>
        <taxon>Craniata</taxon>
        <taxon>Vertebrata</taxon>
        <taxon>Euteleostomi</taxon>
        <taxon>Actinopterygii</taxon>
        <taxon>Neopterygii</taxon>
        <taxon>Teleostei</taxon>
        <taxon>Ostariophysi</taxon>
        <taxon>Cypriniformes</taxon>
        <taxon>Cyprinidae</taxon>
        <taxon>Cyprininae</taxon>
        <taxon>Sinocyclocheilus</taxon>
    </lineage>
</organism>
<dbReference type="GO" id="GO:0007165">
    <property type="term" value="P:signal transduction"/>
    <property type="evidence" value="ECO:0007669"/>
    <property type="project" value="InterPro"/>
</dbReference>
<accession>A0A671N5J8</accession>
<gene>
    <name evidence="4" type="primary">LOC107702308</name>
</gene>
<reference evidence="4" key="2">
    <citation type="submission" date="2025-09" db="UniProtKB">
        <authorList>
            <consortium name="Ensembl"/>
        </authorList>
    </citation>
    <scope>IDENTIFICATION</scope>
</reference>